<evidence type="ECO:0000313" key="1">
    <source>
        <dbReference type="EMBL" id="MBX44452.1"/>
    </source>
</evidence>
<name>A0A2P2NPL8_RHIMU</name>
<protein>
    <submittedName>
        <fullName evidence="1">Uncharacterized protein</fullName>
    </submittedName>
</protein>
<sequence length="43" mass="5225">MQEEGATLPNQYKKRQKHKYGCNFWRMRVMRRSLPKTLACPKN</sequence>
<organism evidence="1">
    <name type="scientific">Rhizophora mucronata</name>
    <name type="common">Asiatic mangrove</name>
    <dbReference type="NCBI Taxonomy" id="61149"/>
    <lineage>
        <taxon>Eukaryota</taxon>
        <taxon>Viridiplantae</taxon>
        <taxon>Streptophyta</taxon>
        <taxon>Embryophyta</taxon>
        <taxon>Tracheophyta</taxon>
        <taxon>Spermatophyta</taxon>
        <taxon>Magnoliopsida</taxon>
        <taxon>eudicotyledons</taxon>
        <taxon>Gunneridae</taxon>
        <taxon>Pentapetalae</taxon>
        <taxon>rosids</taxon>
        <taxon>fabids</taxon>
        <taxon>Malpighiales</taxon>
        <taxon>Rhizophoraceae</taxon>
        <taxon>Rhizophora</taxon>
    </lineage>
</organism>
<accession>A0A2P2NPL8</accession>
<dbReference type="AlphaFoldDB" id="A0A2P2NPL8"/>
<proteinExistence type="predicted"/>
<dbReference type="EMBL" id="GGEC01063968">
    <property type="protein sequence ID" value="MBX44452.1"/>
    <property type="molecule type" value="Transcribed_RNA"/>
</dbReference>
<reference evidence="1" key="1">
    <citation type="submission" date="2018-02" db="EMBL/GenBank/DDBJ databases">
        <title>Rhizophora mucronata_Transcriptome.</title>
        <authorList>
            <person name="Meera S.P."/>
            <person name="Sreeshan A."/>
            <person name="Augustine A."/>
        </authorList>
    </citation>
    <scope>NUCLEOTIDE SEQUENCE</scope>
    <source>
        <tissue evidence="1">Leaf</tissue>
    </source>
</reference>